<protein>
    <recommendedName>
        <fullName evidence="4">Aminotransferase</fullName>
        <ecNumber evidence="4">2.6.1.-</ecNumber>
    </recommendedName>
</protein>
<keyword evidence="7" id="KW-1185">Reference proteome</keyword>
<dbReference type="InterPro" id="IPR004838">
    <property type="entry name" value="NHTrfase_class1_PyrdxlP-BS"/>
</dbReference>
<dbReference type="SUPFAM" id="SSF53383">
    <property type="entry name" value="PLP-dependent transferases"/>
    <property type="match status" value="1"/>
</dbReference>
<gene>
    <name evidence="6" type="ORF">BFG57_02230</name>
</gene>
<accession>A0A1E5LFI3</accession>
<reference evidence="6 7" key="1">
    <citation type="submission" date="2016-08" db="EMBL/GenBank/DDBJ databases">
        <title>Genome of Bacillus solimangrovi GH2-4.</title>
        <authorList>
            <person name="Lim S."/>
            <person name="Kim B.-C."/>
        </authorList>
    </citation>
    <scope>NUCLEOTIDE SEQUENCE [LARGE SCALE GENOMIC DNA]</scope>
    <source>
        <strain evidence="6 7">GH2-4</strain>
    </source>
</reference>
<dbReference type="InterPro" id="IPR015421">
    <property type="entry name" value="PyrdxlP-dep_Trfase_major"/>
</dbReference>
<dbReference type="GO" id="GO:0030170">
    <property type="term" value="F:pyridoxal phosphate binding"/>
    <property type="evidence" value="ECO:0007669"/>
    <property type="project" value="InterPro"/>
</dbReference>
<dbReference type="CDD" id="cd00609">
    <property type="entry name" value="AAT_like"/>
    <property type="match status" value="1"/>
</dbReference>
<dbReference type="NCBIfam" id="NF005815">
    <property type="entry name" value="PRK07681.1"/>
    <property type="match status" value="1"/>
</dbReference>
<dbReference type="Proteomes" id="UP000095209">
    <property type="component" value="Unassembled WGS sequence"/>
</dbReference>
<evidence type="ECO:0000256" key="3">
    <source>
        <dbReference type="ARBA" id="ARBA00022679"/>
    </source>
</evidence>
<comment type="caution">
    <text evidence="6">The sequence shown here is derived from an EMBL/GenBank/DDBJ whole genome shotgun (WGS) entry which is preliminary data.</text>
</comment>
<dbReference type="PANTHER" id="PTHR42832:SF3">
    <property type="entry name" value="L-GLUTAMINE--4-(METHYLSULFANYL)-2-OXOBUTANOATE AMINOTRANSFERASE"/>
    <property type="match status" value="1"/>
</dbReference>
<proteinExistence type="inferred from homology"/>
<comment type="similarity">
    <text evidence="4">Belongs to the class-I pyridoxal-phosphate-dependent aminotransferase family.</text>
</comment>
<evidence type="ECO:0000313" key="7">
    <source>
        <dbReference type="Proteomes" id="UP000095209"/>
    </source>
</evidence>
<dbReference type="AlphaFoldDB" id="A0A1E5LFI3"/>
<dbReference type="InterPro" id="IPR015422">
    <property type="entry name" value="PyrdxlP-dep_Trfase_small"/>
</dbReference>
<dbReference type="EMBL" id="MJEH01000022">
    <property type="protein sequence ID" value="OEH92834.1"/>
    <property type="molecule type" value="Genomic_DNA"/>
</dbReference>
<dbReference type="STRING" id="1305675.BFG57_02230"/>
<dbReference type="OrthoDB" id="9802328at2"/>
<name>A0A1E5LFI3_9BACI</name>
<feature type="domain" description="Aminotransferase class I/classII large" evidence="5">
    <location>
        <begin position="30"/>
        <end position="379"/>
    </location>
</feature>
<evidence type="ECO:0000256" key="4">
    <source>
        <dbReference type="RuleBase" id="RU000481"/>
    </source>
</evidence>
<dbReference type="Gene3D" id="3.40.640.10">
    <property type="entry name" value="Type I PLP-dependent aspartate aminotransferase-like (Major domain)"/>
    <property type="match status" value="1"/>
</dbReference>
<dbReference type="PROSITE" id="PS00105">
    <property type="entry name" value="AA_TRANSFER_CLASS_1"/>
    <property type="match status" value="1"/>
</dbReference>
<keyword evidence="2 4" id="KW-0032">Aminotransferase</keyword>
<dbReference type="InterPro" id="IPR015424">
    <property type="entry name" value="PyrdxlP-dep_Trfase"/>
</dbReference>
<organism evidence="6 7">
    <name type="scientific">Bacillus solimangrovi</name>
    <dbReference type="NCBI Taxonomy" id="1305675"/>
    <lineage>
        <taxon>Bacteria</taxon>
        <taxon>Bacillati</taxon>
        <taxon>Bacillota</taxon>
        <taxon>Bacilli</taxon>
        <taxon>Bacillales</taxon>
        <taxon>Bacillaceae</taxon>
        <taxon>Bacillus</taxon>
    </lineage>
</organism>
<dbReference type="Pfam" id="PF00155">
    <property type="entry name" value="Aminotran_1_2"/>
    <property type="match status" value="1"/>
</dbReference>
<keyword evidence="3 4" id="KW-0808">Transferase</keyword>
<dbReference type="GO" id="GO:0008483">
    <property type="term" value="F:transaminase activity"/>
    <property type="evidence" value="ECO:0007669"/>
    <property type="project" value="UniProtKB-KW"/>
</dbReference>
<dbReference type="InterPro" id="IPR050881">
    <property type="entry name" value="LL-DAP_aminotransferase"/>
</dbReference>
<evidence type="ECO:0000313" key="6">
    <source>
        <dbReference type="EMBL" id="OEH92834.1"/>
    </source>
</evidence>
<evidence type="ECO:0000256" key="2">
    <source>
        <dbReference type="ARBA" id="ARBA00022576"/>
    </source>
</evidence>
<dbReference type="RefSeq" id="WP_069717276.1">
    <property type="nucleotide sequence ID" value="NZ_MJEH01000022.1"/>
</dbReference>
<dbReference type="EC" id="2.6.1.-" evidence="4"/>
<evidence type="ECO:0000259" key="5">
    <source>
        <dbReference type="Pfam" id="PF00155"/>
    </source>
</evidence>
<comment type="cofactor">
    <cofactor evidence="1 4">
        <name>pyridoxal 5'-phosphate</name>
        <dbReference type="ChEBI" id="CHEBI:597326"/>
    </cofactor>
</comment>
<dbReference type="InterPro" id="IPR004839">
    <property type="entry name" value="Aminotransferase_I/II_large"/>
</dbReference>
<dbReference type="Gene3D" id="3.90.1150.10">
    <property type="entry name" value="Aspartate Aminotransferase, domain 1"/>
    <property type="match status" value="1"/>
</dbReference>
<sequence>MFSKLAKSFPTSIFSELADYKAEKIAEGLDLIDLSIGSPDLPPPIWIRDEMAKWVQNENSYGYTLTGLNEFYQSAANYMKRKFSVELNPALEIVQLMGSQDGLVHLPMVLAEEGDVILVTDPGYTAYSAGVKMSGAEMVSMPLKKEHQFLPQFDEIPEKVAKRTKMMFLNFPGNPVPVLANRCFYEKAISFAKKYGIIIVHDLAYADLVFGEKSPISIFEFDGAKDVAVEFHSLSKNFNMAGCRIGYLVGNESIVEALKKLKSNLDYGVFAPIQHAAIKALREGDVFLNENCRLYEKRRDVLVSGLQKVGWNVELSEATMFVWAEIPEGFTSQSFAYQLIDKCGVVTTPGNAFGQYGEGFVRIALVQPENRLHEVVKRIGTSDLFS</sequence>
<evidence type="ECO:0000256" key="1">
    <source>
        <dbReference type="ARBA" id="ARBA00001933"/>
    </source>
</evidence>
<dbReference type="PANTHER" id="PTHR42832">
    <property type="entry name" value="AMINO ACID AMINOTRANSFERASE"/>
    <property type="match status" value="1"/>
</dbReference>